<protein>
    <submittedName>
        <fullName evidence="12">Peptidase M43, pregnancy-associated plasma-A</fullName>
    </submittedName>
</protein>
<evidence type="ECO:0000256" key="8">
    <source>
        <dbReference type="ARBA" id="ARBA00023049"/>
    </source>
</evidence>
<proteinExistence type="inferred from homology"/>
<dbReference type="InterPro" id="IPR024079">
    <property type="entry name" value="MetalloPept_cat_dom_sf"/>
</dbReference>
<comment type="caution">
    <text evidence="12">The sequence shown here is derived from an EMBL/GenBank/DDBJ whole genome shotgun (WGS) entry which is preliminary data.</text>
</comment>
<keyword evidence="8" id="KW-0482">Metalloprotease</keyword>
<dbReference type="RefSeq" id="XP_018708221.1">
    <property type="nucleotide sequence ID" value="XM_018843771.1"/>
</dbReference>
<keyword evidence="9" id="KW-1015">Disulfide bond</keyword>
<feature type="chain" id="PRO_5007896366" evidence="10">
    <location>
        <begin position="18"/>
        <end position="258"/>
    </location>
</feature>
<accession>A0A168E1A6</accession>
<feature type="domain" description="Peptidase M43 pregnancy-associated plasma-A" evidence="11">
    <location>
        <begin position="194"/>
        <end position="257"/>
    </location>
</feature>
<evidence type="ECO:0000259" key="11">
    <source>
        <dbReference type="Pfam" id="PF05572"/>
    </source>
</evidence>
<keyword evidence="6" id="KW-0378">Hydrolase</keyword>
<comment type="similarity">
    <text evidence="2">Belongs to the peptidase M43B family.</text>
</comment>
<dbReference type="Proteomes" id="UP000076744">
    <property type="component" value="Unassembled WGS sequence"/>
</dbReference>
<evidence type="ECO:0000256" key="4">
    <source>
        <dbReference type="ARBA" id="ARBA00022723"/>
    </source>
</evidence>
<keyword evidence="13" id="KW-1185">Reference proteome</keyword>
<dbReference type="OrthoDB" id="536211at2759"/>
<evidence type="ECO:0000256" key="6">
    <source>
        <dbReference type="ARBA" id="ARBA00022801"/>
    </source>
</evidence>
<comment type="function">
    <text evidence="1">Secreted metalloproteinase that allows assimilation of proteinaceous substrates.</text>
</comment>
<keyword evidence="5 10" id="KW-0732">Signal</keyword>
<evidence type="ECO:0000256" key="3">
    <source>
        <dbReference type="ARBA" id="ARBA00022670"/>
    </source>
</evidence>
<dbReference type="GeneID" id="30016456"/>
<feature type="signal peptide" evidence="10">
    <location>
        <begin position="1"/>
        <end position="17"/>
    </location>
</feature>
<gene>
    <name evidence="12" type="ORF">ISF_00164</name>
</gene>
<keyword evidence="4" id="KW-0479">Metal-binding</keyword>
<dbReference type="Pfam" id="PF05572">
    <property type="entry name" value="Peptidase_M43"/>
    <property type="match status" value="1"/>
</dbReference>
<dbReference type="Gene3D" id="3.40.390.10">
    <property type="entry name" value="Collagenase (Catalytic Domain)"/>
    <property type="match status" value="1"/>
</dbReference>
<keyword evidence="3" id="KW-0645">Protease</keyword>
<evidence type="ECO:0000256" key="1">
    <source>
        <dbReference type="ARBA" id="ARBA00003174"/>
    </source>
</evidence>
<evidence type="ECO:0000313" key="12">
    <source>
        <dbReference type="EMBL" id="OAA73263.1"/>
    </source>
</evidence>
<evidence type="ECO:0000256" key="7">
    <source>
        <dbReference type="ARBA" id="ARBA00022833"/>
    </source>
</evidence>
<dbReference type="AlphaFoldDB" id="A0A168E1A6"/>
<dbReference type="PANTHER" id="PTHR47466">
    <property type="match status" value="1"/>
</dbReference>
<dbReference type="InterPro" id="IPR008754">
    <property type="entry name" value="Peptidase_M43"/>
</dbReference>
<dbReference type="GO" id="GO:0006508">
    <property type="term" value="P:proteolysis"/>
    <property type="evidence" value="ECO:0007669"/>
    <property type="project" value="UniProtKB-KW"/>
</dbReference>
<organism evidence="12 13">
    <name type="scientific">Cordyceps fumosorosea (strain ARSEF 2679)</name>
    <name type="common">Isaria fumosorosea</name>
    <dbReference type="NCBI Taxonomy" id="1081104"/>
    <lineage>
        <taxon>Eukaryota</taxon>
        <taxon>Fungi</taxon>
        <taxon>Dikarya</taxon>
        <taxon>Ascomycota</taxon>
        <taxon>Pezizomycotina</taxon>
        <taxon>Sordariomycetes</taxon>
        <taxon>Hypocreomycetidae</taxon>
        <taxon>Hypocreales</taxon>
        <taxon>Cordycipitaceae</taxon>
        <taxon>Cordyceps</taxon>
    </lineage>
</organism>
<dbReference type="GO" id="GO:0046872">
    <property type="term" value="F:metal ion binding"/>
    <property type="evidence" value="ECO:0007669"/>
    <property type="project" value="UniProtKB-KW"/>
</dbReference>
<evidence type="ECO:0000256" key="5">
    <source>
        <dbReference type="ARBA" id="ARBA00022729"/>
    </source>
</evidence>
<dbReference type="EMBL" id="AZHB01000001">
    <property type="protein sequence ID" value="OAA73263.1"/>
    <property type="molecule type" value="Genomic_DNA"/>
</dbReference>
<name>A0A168E1A6_CORFA</name>
<evidence type="ECO:0000313" key="13">
    <source>
        <dbReference type="Proteomes" id="UP000076744"/>
    </source>
</evidence>
<dbReference type="SUPFAM" id="SSF55486">
    <property type="entry name" value="Metalloproteases ('zincins'), catalytic domain"/>
    <property type="match status" value="1"/>
</dbReference>
<evidence type="ECO:0000256" key="9">
    <source>
        <dbReference type="ARBA" id="ARBA00023157"/>
    </source>
</evidence>
<keyword evidence="7" id="KW-0862">Zinc</keyword>
<dbReference type="STRING" id="1081104.A0A168E1A6"/>
<dbReference type="PANTHER" id="PTHR47466:SF1">
    <property type="entry name" value="METALLOPROTEASE MEP1 (AFU_ORTHOLOGUE AFUA_1G07730)-RELATED"/>
    <property type="match status" value="1"/>
</dbReference>
<reference evidence="12 13" key="1">
    <citation type="journal article" date="2016" name="Genome Biol. Evol.">
        <title>Divergent and convergent evolution of fungal pathogenicity.</title>
        <authorList>
            <person name="Shang Y."/>
            <person name="Xiao G."/>
            <person name="Zheng P."/>
            <person name="Cen K."/>
            <person name="Zhan S."/>
            <person name="Wang C."/>
        </authorList>
    </citation>
    <scope>NUCLEOTIDE SEQUENCE [LARGE SCALE GENOMIC DNA]</scope>
    <source>
        <strain evidence="12 13">ARSEF 2679</strain>
    </source>
</reference>
<evidence type="ECO:0000256" key="10">
    <source>
        <dbReference type="SAM" id="SignalP"/>
    </source>
</evidence>
<sequence>MRSVFLLPLALVLGAVAQDEQAGEDVQHCGTNSTDGVAHADFLIESRQKHVLQPFTIETYIHYVAPSNPPDKVKTKLQDSARKQLDVLNAAFEPSGISFTRNKPRFWADARFASIQSGSDLAAMIEKYRVGDDAKILNLFVPYSPSQKVLGTGACISFDDLFVRKTSPMSSDGCFIRPTTLPGHSFERYNEGKMAVHEVGHWLGLYHTFQGGCTGKGDFMPDTPAQAYETFGCNVTQDTCPDQPGLDPIHNYMGYSDE</sequence>
<dbReference type="GO" id="GO:0008237">
    <property type="term" value="F:metallopeptidase activity"/>
    <property type="evidence" value="ECO:0007669"/>
    <property type="project" value="UniProtKB-KW"/>
</dbReference>
<evidence type="ECO:0000256" key="2">
    <source>
        <dbReference type="ARBA" id="ARBA00008721"/>
    </source>
</evidence>